<evidence type="ECO:0000259" key="2">
    <source>
        <dbReference type="PROSITE" id="PS51029"/>
    </source>
</evidence>
<dbReference type="PROSITE" id="PS51029">
    <property type="entry name" value="MADF"/>
    <property type="match status" value="1"/>
</dbReference>
<proteinExistence type="predicted"/>
<dbReference type="InterPro" id="IPR006578">
    <property type="entry name" value="MADF-dom"/>
</dbReference>
<reference evidence="3" key="1">
    <citation type="submission" date="2025-08" db="UniProtKB">
        <authorList>
            <consortium name="RefSeq"/>
        </authorList>
    </citation>
    <scope>IDENTIFICATION</scope>
    <source>
        <tissue evidence="3">Whole insect</tissue>
    </source>
</reference>
<feature type="domain" description="MADF" evidence="2">
    <location>
        <begin position="15"/>
        <end position="113"/>
    </location>
</feature>
<dbReference type="AlphaFoldDB" id="A0A6P7FAQ7"/>
<dbReference type="InParanoid" id="A0A6P7FAQ7"/>
<name>A0A6P7FAQ7_DIAVI</name>
<dbReference type="PANTHER" id="PTHR21505:SF8">
    <property type="entry name" value="DPT-YFP REPRESSOR BY OVEREXPRESSION, ISOFORM D-RELATED"/>
    <property type="match status" value="1"/>
</dbReference>
<evidence type="ECO:0000256" key="1">
    <source>
        <dbReference type="SAM" id="MobiDB-lite"/>
    </source>
</evidence>
<accession>A0A6P7FAQ7</accession>
<sequence>MWQEECRGVRENLEEFIKCYRNETCLWNVKSKDYHDRHKKNAAYDRLIIKYKPIDPSANREMVVKKINNMRTCYRKELNKAKKSLISGAGTDEVYVPRLWYFDLLNFLYDEEIPRRSISNMDNMEDEFLQDSSHGPLTYTHQEGDTYQEPDASFEELAAPIQQPTLNKRKRIADSDELRKRTAFLEYEHLRTSQDEMDILSKSWAIDYMKLSPDQQIHAKKAINDILYEGLLGNLSRNSVTNNTATSRSPSGISPYYASSSHSASQAHTYPPTPVQIPKIEDTSDIM</sequence>
<dbReference type="PANTHER" id="PTHR21505">
    <property type="entry name" value="MADF DOMAIN-CONTAINING PROTEIN-RELATED"/>
    <property type="match status" value="1"/>
</dbReference>
<gene>
    <name evidence="3" type="primary">LOC114326385</name>
</gene>
<feature type="region of interest" description="Disordered" evidence="1">
    <location>
        <begin position="242"/>
        <end position="287"/>
    </location>
</feature>
<protein>
    <submittedName>
        <fullName evidence="3">Uncharacterized protein LOC114326385</fullName>
    </submittedName>
</protein>
<dbReference type="RefSeq" id="XP_028130545.1">
    <property type="nucleotide sequence ID" value="XM_028274744.1"/>
</dbReference>
<evidence type="ECO:0000313" key="3">
    <source>
        <dbReference type="RefSeq" id="XP_028130545.1"/>
    </source>
</evidence>
<dbReference type="SMART" id="SM00595">
    <property type="entry name" value="MADF"/>
    <property type="match status" value="1"/>
</dbReference>
<dbReference type="Pfam" id="PF10545">
    <property type="entry name" value="MADF_DNA_bdg"/>
    <property type="match status" value="1"/>
</dbReference>
<feature type="compositionally biased region" description="Low complexity" evidence="1">
    <location>
        <begin position="249"/>
        <end position="265"/>
    </location>
</feature>
<organism evidence="3">
    <name type="scientific">Diabrotica virgifera virgifera</name>
    <name type="common">western corn rootworm</name>
    <dbReference type="NCBI Taxonomy" id="50390"/>
    <lineage>
        <taxon>Eukaryota</taxon>
        <taxon>Metazoa</taxon>
        <taxon>Ecdysozoa</taxon>
        <taxon>Arthropoda</taxon>
        <taxon>Hexapoda</taxon>
        <taxon>Insecta</taxon>
        <taxon>Pterygota</taxon>
        <taxon>Neoptera</taxon>
        <taxon>Endopterygota</taxon>
        <taxon>Coleoptera</taxon>
        <taxon>Polyphaga</taxon>
        <taxon>Cucujiformia</taxon>
        <taxon>Chrysomeloidea</taxon>
        <taxon>Chrysomelidae</taxon>
        <taxon>Galerucinae</taxon>
        <taxon>Diabroticina</taxon>
        <taxon>Diabroticites</taxon>
        <taxon>Diabrotica</taxon>
    </lineage>
</organism>